<evidence type="ECO:0000313" key="2">
    <source>
        <dbReference type="EMBL" id="KKM92672.1"/>
    </source>
</evidence>
<dbReference type="SUPFAM" id="SSF52206">
    <property type="entry name" value="Hypothetical protein MTH538"/>
    <property type="match status" value="1"/>
</dbReference>
<feature type="domain" description="Thoeris protein ThsB TIR-like" evidence="1">
    <location>
        <begin position="10"/>
        <end position="111"/>
    </location>
</feature>
<dbReference type="AlphaFoldDB" id="A0A0F9PH73"/>
<accession>A0A0F9PH73</accession>
<evidence type="ECO:0000259" key="1">
    <source>
        <dbReference type="Pfam" id="PF08937"/>
    </source>
</evidence>
<dbReference type="EMBL" id="LAZR01006361">
    <property type="protein sequence ID" value="KKM92672.1"/>
    <property type="molecule type" value="Genomic_DNA"/>
</dbReference>
<dbReference type="InterPro" id="IPR036490">
    <property type="entry name" value="ThsB_TIR-like_sf"/>
</dbReference>
<reference evidence="2" key="1">
    <citation type="journal article" date="2015" name="Nature">
        <title>Complex archaea that bridge the gap between prokaryotes and eukaryotes.</title>
        <authorList>
            <person name="Spang A."/>
            <person name="Saw J.H."/>
            <person name="Jorgensen S.L."/>
            <person name="Zaremba-Niedzwiedzka K."/>
            <person name="Martijn J."/>
            <person name="Lind A.E."/>
            <person name="van Eijk R."/>
            <person name="Schleper C."/>
            <person name="Guy L."/>
            <person name="Ettema T.J."/>
        </authorList>
    </citation>
    <scope>NUCLEOTIDE SEQUENCE</scope>
</reference>
<organism evidence="2">
    <name type="scientific">marine sediment metagenome</name>
    <dbReference type="NCBI Taxonomy" id="412755"/>
    <lineage>
        <taxon>unclassified sequences</taxon>
        <taxon>metagenomes</taxon>
        <taxon>ecological metagenomes</taxon>
    </lineage>
</organism>
<sequence length="140" mass="15984">MPDLKTYDIFISHAWFYSKGYNKAVELLGEAANLKWRNYSVPKHDPVIDPNTEVGKRKLTLELDQQIKPVNCFLVMAGMYASYKYWIQKEIDIAQSYGKPVIGLIPWGQKKTPQSIQDVAVEMVGWNTSSIVAAIRKYAI</sequence>
<name>A0A0F9PH73_9ZZZZ</name>
<dbReference type="InterPro" id="IPR015032">
    <property type="entry name" value="ThsB__TIR-like_domain"/>
</dbReference>
<proteinExistence type="predicted"/>
<gene>
    <name evidence="2" type="ORF">LCGC14_1216170</name>
</gene>
<dbReference type="Gene3D" id="3.40.50.9200">
    <property type="entry name" value="Hypothetical protein MTH538"/>
    <property type="match status" value="1"/>
</dbReference>
<protein>
    <recommendedName>
        <fullName evidence="1">Thoeris protein ThsB TIR-like domain-containing protein</fullName>
    </recommendedName>
</protein>
<comment type="caution">
    <text evidence="2">The sequence shown here is derived from an EMBL/GenBank/DDBJ whole genome shotgun (WGS) entry which is preliminary data.</text>
</comment>
<dbReference type="Pfam" id="PF08937">
    <property type="entry name" value="ThsB_TIR"/>
    <property type="match status" value="1"/>
</dbReference>